<dbReference type="GO" id="GO:0000976">
    <property type="term" value="F:transcription cis-regulatory region binding"/>
    <property type="evidence" value="ECO:0007669"/>
    <property type="project" value="TreeGrafter"/>
</dbReference>
<organism evidence="7 8">
    <name type="scientific">Actinomycetospora corticicola</name>
    <dbReference type="NCBI Taxonomy" id="663602"/>
    <lineage>
        <taxon>Bacteria</taxon>
        <taxon>Bacillati</taxon>
        <taxon>Actinomycetota</taxon>
        <taxon>Actinomycetes</taxon>
        <taxon>Pseudonocardiales</taxon>
        <taxon>Pseudonocardiaceae</taxon>
        <taxon>Actinomycetospora</taxon>
    </lineage>
</organism>
<dbReference type="Proteomes" id="UP000535890">
    <property type="component" value="Unassembled WGS sequence"/>
</dbReference>
<dbReference type="InterPro" id="IPR041490">
    <property type="entry name" value="KstR2_TetR_C"/>
</dbReference>
<dbReference type="Gene3D" id="1.10.357.10">
    <property type="entry name" value="Tetracycline Repressor, domain 2"/>
    <property type="match status" value="1"/>
</dbReference>
<gene>
    <name evidence="7" type="ORF">BJ983_000732</name>
</gene>
<dbReference type="SUPFAM" id="SSF46689">
    <property type="entry name" value="Homeodomain-like"/>
    <property type="match status" value="1"/>
</dbReference>
<comment type="caution">
    <text evidence="7">The sequence shown here is derived from an EMBL/GenBank/DDBJ whole genome shotgun (WGS) entry which is preliminary data.</text>
</comment>
<dbReference type="EMBL" id="JACCBN010000001">
    <property type="protein sequence ID" value="NYD34630.1"/>
    <property type="molecule type" value="Genomic_DNA"/>
</dbReference>
<sequence>MPRPSRWPEILHAAGEEFRDHGYENATLEGIAARVGILKGSIYNYVASKEELLLAVVEGPATALLAELDRLRAESDSGVAVRLRELVRMQVRIFSEYHPAAFVYLQHLGHLEQSPRFATFRQMDRRYMSAVEALIAEGAASGEFSLAAEPRIVARALVGMIDWMQHWFVPRGTEEDLRLADQMVALALGGLAAGGSMRAMLGALPDVSVPPIAVDVPR</sequence>
<dbReference type="InterPro" id="IPR050109">
    <property type="entry name" value="HTH-type_TetR-like_transc_reg"/>
</dbReference>
<feature type="DNA-binding region" description="H-T-H motif" evidence="5">
    <location>
        <begin position="27"/>
        <end position="46"/>
    </location>
</feature>
<proteinExistence type="predicted"/>
<dbReference type="InterPro" id="IPR001647">
    <property type="entry name" value="HTH_TetR"/>
</dbReference>
<accession>A0A7Y9J433</accession>
<keyword evidence="4" id="KW-0804">Transcription</keyword>
<dbReference type="AlphaFoldDB" id="A0A7Y9J433"/>
<dbReference type="InterPro" id="IPR036271">
    <property type="entry name" value="Tet_transcr_reg_TetR-rel_C_sf"/>
</dbReference>
<dbReference type="PANTHER" id="PTHR30055">
    <property type="entry name" value="HTH-TYPE TRANSCRIPTIONAL REGULATOR RUTR"/>
    <property type="match status" value="1"/>
</dbReference>
<dbReference type="RefSeq" id="WP_179792561.1">
    <property type="nucleotide sequence ID" value="NZ_BAABHP010000018.1"/>
</dbReference>
<dbReference type="PANTHER" id="PTHR30055:SF175">
    <property type="entry name" value="HTH-TYPE TRANSCRIPTIONAL REPRESSOR KSTR2"/>
    <property type="match status" value="1"/>
</dbReference>
<evidence type="ECO:0000313" key="7">
    <source>
        <dbReference type="EMBL" id="NYD34630.1"/>
    </source>
</evidence>
<feature type="domain" description="HTH tetR-type" evidence="6">
    <location>
        <begin position="4"/>
        <end position="64"/>
    </location>
</feature>
<evidence type="ECO:0000256" key="3">
    <source>
        <dbReference type="ARBA" id="ARBA00023125"/>
    </source>
</evidence>
<evidence type="ECO:0000256" key="1">
    <source>
        <dbReference type="ARBA" id="ARBA00022491"/>
    </source>
</evidence>
<keyword evidence="1" id="KW-0678">Repressor</keyword>
<dbReference type="InterPro" id="IPR009057">
    <property type="entry name" value="Homeodomain-like_sf"/>
</dbReference>
<evidence type="ECO:0000256" key="4">
    <source>
        <dbReference type="ARBA" id="ARBA00023163"/>
    </source>
</evidence>
<dbReference type="Pfam" id="PF00440">
    <property type="entry name" value="TetR_N"/>
    <property type="match status" value="1"/>
</dbReference>
<evidence type="ECO:0000256" key="5">
    <source>
        <dbReference type="PROSITE-ProRule" id="PRU00335"/>
    </source>
</evidence>
<keyword evidence="2" id="KW-0805">Transcription regulation</keyword>
<evidence type="ECO:0000313" key="8">
    <source>
        <dbReference type="Proteomes" id="UP000535890"/>
    </source>
</evidence>
<dbReference type="GO" id="GO:0003700">
    <property type="term" value="F:DNA-binding transcription factor activity"/>
    <property type="evidence" value="ECO:0007669"/>
    <property type="project" value="TreeGrafter"/>
</dbReference>
<keyword evidence="3 5" id="KW-0238">DNA-binding</keyword>
<dbReference type="SUPFAM" id="SSF48498">
    <property type="entry name" value="Tetracyclin repressor-like, C-terminal domain"/>
    <property type="match status" value="1"/>
</dbReference>
<name>A0A7Y9J433_9PSEU</name>
<reference evidence="7 8" key="1">
    <citation type="submission" date="2020-07" db="EMBL/GenBank/DDBJ databases">
        <title>Sequencing the genomes of 1000 actinobacteria strains.</title>
        <authorList>
            <person name="Klenk H.-P."/>
        </authorList>
    </citation>
    <scope>NUCLEOTIDE SEQUENCE [LARGE SCALE GENOMIC DNA]</scope>
    <source>
        <strain evidence="7 8">DSM 45772</strain>
    </source>
</reference>
<dbReference type="Pfam" id="PF17932">
    <property type="entry name" value="TetR_C_24"/>
    <property type="match status" value="1"/>
</dbReference>
<dbReference type="PRINTS" id="PR00455">
    <property type="entry name" value="HTHTETR"/>
</dbReference>
<evidence type="ECO:0000256" key="2">
    <source>
        <dbReference type="ARBA" id="ARBA00023015"/>
    </source>
</evidence>
<dbReference type="PROSITE" id="PS50977">
    <property type="entry name" value="HTH_TETR_2"/>
    <property type="match status" value="1"/>
</dbReference>
<evidence type="ECO:0000259" key="6">
    <source>
        <dbReference type="PROSITE" id="PS50977"/>
    </source>
</evidence>
<keyword evidence="8" id="KW-1185">Reference proteome</keyword>
<protein>
    <submittedName>
        <fullName evidence="7">AcrR family transcriptional regulator</fullName>
    </submittedName>
</protein>
<dbReference type="Gene3D" id="1.10.10.60">
    <property type="entry name" value="Homeodomain-like"/>
    <property type="match status" value="1"/>
</dbReference>